<protein>
    <recommendedName>
        <fullName evidence="3">THAP-type domain-containing protein</fullName>
    </recommendedName>
</protein>
<dbReference type="EMBL" id="BLXT01000407">
    <property type="protein sequence ID" value="GFN76782.1"/>
    <property type="molecule type" value="Genomic_DNA"/>
</dbReference>
<sequence length="93" mass="10652">MGLQSKHCSFLLLGSTVFSVHFGVKFRSLVVVLNKMPKKRCAWGTCNSDSRYSGEDYMDGVTFRPLPKPKTQLEKCREWIRLCNCPYTDLSVD</sequence>
<evidence type="ECO:0000313" key="2">
    <source>
        <dbReference type="Proteomes" id="UP000735302"/>
    </source>
</evidence>
<evidence type="ECO:0000313" key="1">
    <source>
        <dbReference type="EMBL" id="GFN76782.1"/>
    </source>
</evidence>
<organism evidence="1 2">
    <name type="scientific">Plakobranchus ocellatus</name>
    <dbReference type="NCBI Taxonomy" id="259542"/>
    <lineage>
        <taxon>Eukaryota</taxon>
        <taxon>Metazoa</taxon>
        <taxon>Spiralia</taxon>
        <taxon>Lophotrochozoa</taxon>
        <taxon>Mollusca</taxon>
        <taxon>Gastropoda</taxon>
        <taxon>Heterobranchia</taxon>
        <taxon>Euthyneura</taxon>
        <taxon>Panpulmonata</taxon>
        <taxon>Sacoglossa</taxon>
        <taxon>Placobranchoidea</taxon>
        <taxon>Plakobranchidae</taxon>
        <taxon>Plakobranchus</taxon>
    </lineage>
</organism>
<comment type="caution">
    <text evidence="1">The sequence shown here is derived from an EMBL/GenBank/DDBJ whole genome shotgun (WGS) entry which is preliminary data.</text>
</comment>
<name>A0AAV3Y387_9GAST</name>
<keyword evidence="2" id="KW-1185">Reference proteome</keyword>
<dbReference type="Proteomes" id="UP000735302">
    <property type="component" value="Unassembled WGS sequence"/>
</dbReference>
<proteinExistence type="predicted"/>
<reference evidence="1 2" key="1">
    <citation type="journal article" date="2021" name="Elife">
        <title>Chloroplast acquisition without the gene transfer in kleptoplastic sea slugs, Plakobranchus ocellatus.</title>
        <authorList>
            <person name="Maeda T."/>
            <person name="Takahashi S."/>
            <person name="Yoshida T."/>
            <person name="Shimamura S."/>
            <person name="Takaki Y."/>
            <person name="Nagai Y."/>
            <person name="Toyoda A."/>
            <person name="Suzuki Y."/>
            <person name="Arimoto A."/>
            <person name="Ishii H."/>
            <person name="Satoh N."/>
            <person name="Nishiyama T."/>
            <person name="Hasebe M."/>
            <person name="Maruyama T."/>
            <person name="Minagawa J."/>
            <person name="Obokata J."/>
            <person name="Shigenobu S."/>
        </authorList>
    </citation>
    <scope>NUCLEOTIDE SEQUENCE [LARGE SCALE GENOMIC DNA]</scope>
</reference>
<dbReference type="AlphaFoldDB" id="A0AAV3Y387"/>
<gene>
    <name evidence="1" type="ORF">PoB_000328800</name>
</gene>
<accession>A0AAV3Y387</accession>
<evidence type="ECO:0008006" key="3">
    <source>
        <dbReference type="Google" id="ProtNLM"/>
    </source>
</evidence>